<proteinExistence type="inferred from homology"/>
<evidence type="ECO:0000256" key="4">
    <source>
        <dbReference type="ARBA" id="ARBA00022692"/>
    </source>
</evidence>
<keyword evidence="4 9" id="KW-0812">Transmembrane</keyword>
<sequence length="235" mass="25443">MENPLMTTAYLLHLATESGGILYIMAFLLTVALGVIIERSWFLGRLIRKGDMLLGELSRLRHLDPSAIRELKDRAVDDPHGEILAVPLDFPEISDPHRLSELLEEAILAQAPHIDRRMWMLDTIVTLAPLLGLLGTIIGMFNSFEVLGKPGSAPTEITSGIAEALVATACGLFIAIVGLVFFNGLNNAVRLVIHQLDRIKVTLVNRMDAPRHAVQAHASVASAPLHGLTTAAAKG</sequence>
<comment type="subcellular location">
    <subcellularLocation>
        <location evidence="1">Cell membrane</location>
        <topology evidence="1">Multi-pass membrane protein</topology>
    </subcellularLocation>
    <subcellularLocation>
        <location evidence="8">Membrane</location>
        <topology evidence="8">Multi-pass membrane protein</topology>
    </subcellularLocation>
</comment>
<comment type="similarity">
    <text evidence="8">Belongs to the exbB/tolQ family.</text>
</comment>
<feature type="transmembrane region" description="Helical" evidence="9">
    <location>
        <begin position="20"/>
        <end position="42"/>
    </location>
</feature>
<evidence type="ECO:0000256" key="9">
    <source>
        <dbReference type="SAM" id="Phobius"/>
    </source>
</evidence>
<evidence type="ECO:0000256" key="1">
    <source>
        <dbReference type="ARBA" id="ARBA00004651"/>
    </source>
</evidence>
<comment type="caution">
    <text evidence="11">The sequence shown here is derived from an EMBL/GenBank/DDBJ whole genome shotgun (WGS) entry which is preliminary data.</text>
</comment>
<evidence type="ECO:0000256" key="2">
    <source>
        <dbReference type="ARBA" id="ARBA00022448"/>
    </source>
</evidence>
<dbReference type="InterPro" id="IPR050790">
    <property type="entry name" value="ExbB/TolQ_transport"/>
</dbReference>
<protein>
    <submittedName>
        <fullName evidence="11">MotA/TolQ/ExbB proton channel family protein</fullName>
    </submittedName>
</protein>
<keyword evidence="2 8" id="KW-0813">Transport</keyword>
<evidence type="ECO:0000313" key="11">
    <source>
        <dbReference type="EMBL" id="PKU24581.1"/>
    </source>
</evidence>
<dbReference type="GO" id="GO:0005886">
    <property type="term" value="C:plasma membrane"/>
    <property type="evidence" value="ECO:0007669"/>
    <property type="project" value="UniProtKB-SubCell"/>
</dbReference>
<dbReference type="PANTHER" id="PTHR30625:SF15">
    <property type="entry name" value="BIOPOLYMER TRANSPORT PROTEIN EXBB"/>
    <property type="match status" value="1"/>
</dbReference>
<organism evidence="11 12">
    <name type="scientific">Telmatospirillum siberiense</name>
    <dbReference type="NCBI Taxonomy" id="382514"/>
    <lineage>
        <taxon>Bacteria</taxon>
        <taxon>Pseudomonadati</taxon>
        <taxon>Pseudomonadota</taxon>
        <taxon>Alphaproteobacteria</taxon>
        <taxon>Rhodospirillales</taxon>
        <taxon>Rhodospirillaceae</taxon>
        <taxon>Telmatospirillum</taxon>
    </lineage>
</organism>
<evidence type="ECO:0000256" key="3">
    <source>
        <dbReference type="ARBA" id="ARBA00022475"/>
    </source>
</evidence>
<accession>A0A2N3PW15</accession>
<keyword evidence="7 9" id="KW-0472">Membrane</keyword>
<keyword evidence="3" id="KW-1003">Cell membrane</keyword>
<feature type="domain" description="MotA/TolQ/ExbB proton channel" evidence="10">
    <location>
        <begin position="79"/>
        <end position="197"/>
    </location>
</feature>
<keyword evidence="6 9" id="KW-1133">Transmembrane helix</keyword>
<evidence type="ECO:0000256" key="6">
    <source>
        <dbReference type="ARBA" id="ARBA00022989"/>
    </source>
</evidence>
<gene>
    <name evidence="11" type="ORF">CWS72_10805</name>
</gene>
<dbReference type="PANTHER" id="PTHR30625">
    <property type="entry name" value="PROTEIN TOLQ"/>
    <property type="match status" value="1"/>
</dbReference>
<name>A0A2N3PW15_9PROT</name>
<evidence type="ECO:0000256" key="7">
    <source>
        <dbReference type="ARBA" id="ARBA00023136"/>
    </source>
</evidence>
<dbReference type="AlphaFoldDB" id="A0A2N3PW15"/>
<dbReference type="Pfam" id="PF01618">
    <property type="entry name" value="MotA_ExbB"/>
    <property type="match status" value="1"/>
</dbReference>
<reference evidence="12" key="1">
    <citation type="submission" date="2017-12" db="EMBL/GenBank/DDBJ databases">
        <title>Draft genome sequence of Telmatospirillum siberiense 26-4b1T, an acidotolerant peatland alphaproteobacterium potentially involved in sulfur cycling.</title>
        <authorList>
            <person name="Hausmann B."/>
            <person name="Pjevac P."/>
            <person name="Schreck K."/>
            <person name="Herbold C.W."/>
            <person name="Daims H."/>
            <person name="Wagner M."/>
            <person name="Pester M."/>
            <person name="Loy A."/>
        </authorList>
    </citation>
    <scope>NUCLEOTIDE SEQUENCE [LARGE SCALE GENOMIC DNA]</scope>
    <source>
        <strain evidence="12">26-4b1</strain>
    </source>
</reference>
<dbReference type="InterPro" id="IPR002898">
    <property type="entry name" value="MotA_ExbB_proton_chnl"/>
</dbReference>
<dbReference type="GO" id="GO:0017038">
    <property type="term" value="P:protein import"/>
    <property type="evidence" value="ECO:0007669"/>
    <property type="project" value="TreeGrafter"/>
</dbReference>
<dbReference type="EMBL" id="PIUM01000010">
    <property type="protein sequence ID" value="PKU24581.1"/>
    <property type="molecule type" value="Genomic_DNA"/>
</dbReference>
<evidence type="ECO:0000256" key="8">
    <source>
        <dbReference type="RuleBase" id="RU004057"/>
    </source>
</evidence>
<dbReference type="Proteomes" id="UP000233293">
    <property type="component" value="Unassembled WGS sequence"/>
</dbReference>
<evidence type="ECO:0000256" key="5">
    <source>
        <dbReference type="ARBA" id="ARBA00022927"/>
    </source>
</evidence>
<feature type="transmembrane region" description="Helical" evidence="9">
    <location>
        <begin position="119"/>
        <end position="141"/>
    </location>
</feature>
<keyword evidence="12" id="KW-1185">Reference proteome</keyword>
<evidence type="ECO:0000313" key="12">
    <source>
        <dbReference type="Proteomes" id="UP000233293"/>
    </source>
</evidence>
<keyword evidence="5 8" id="KW-0653">Protein transport</keyword>
<feature type="transmembrane region" description="Helical" evidence="9">
    <location>
        <begin position="161"/>
        <end position="182"/>
    </location>
</feature>
<evidence type="ECO:0000259" key="10">
    <source>
        <dbReference type="Pfam" id="PF01618"/>
    </source>
</evidence>